<evidence type="ECO:0000256" key="1">
    <source>
        <dbReference type="SAM" id="Phobius"/>
    </source>
</evidence>
<keyword evidence="2" id="KW-0449">Lipoprotein</keyword>
<dbReference type="OrthoDB" id="4749578at2"/>
<reference evidence="2" key="3">
    <citation type="submission" date="2020-02" db="EMBL/GenBank/DDBJ databases">
        <authorList>
            <person name="Matsumoto Y."/>
            <person name="Motooka D."/>
            <person name="Nakamura S."/>
        </authorList>
    </citation>
    <scope>NUCLEOTIDE SEQUENCE</scope>
    <source>
        <strain evidence="2">JCM 6377</strain>
    </source>
</reference>
<name>A0A2A7MRI5_MYCAG</name>
<keyword evidence="1" id="KW-1133">Transmembrane helix</keyword>
<sequence>MGSAVQEWLRSTAARALMLAALTMSIVLAAAFIVIYTPPKTGVEGEPMSDEQAMAQVVDAARQIVTTTRMDEANGSAVFLSCTSLHDPPYQAAVYLNFRLPETNSVKRIREIATTMVAHGWQQAPAMGEHFGLKLTRDGVTATFHENLDDENFGTVRMYGQCRNVGDHRNDDPAWTDITDQLG</sequence>
<evidence type="ECO:0000313" key="2">
    <source>
        <dbReference type="EMBL" id="GFG48719.1"/>
    </source>
</evidence>
<dbReference type="EMBL" id="BLKS01000001">
    <property type="protein sequence ID" value="GFG48719.1"/>
    <property type="molecule type" value="Genomic_DNA"/>
</dbReference>
<evidence type="ECO:0000313" key="3">
    <source>
        <dbReference type="EMBL" id="PEG33931.1"/>
    </source>
</evidence>
<dbReference type="Proteomes" id="UP000465302">
    <property type="component" value="Unassembled WGS sequence"/>
</dbReference>
<evidence type="ECO:0000313" key="5">
    <source>
        <dbReference type="Proteomes" id="UP000465302"/>
    </source>
</evidence>
<evidence type="ECO:0000313" key="4">
    <source>
        <dbReference type="Proteomes" id="UP000220914"/>
    </source>
</evidence>
<organism evidence="3 4">
    <name type="scientific">Mycolicibacterium agri</name>
    <name type="common">Mycobacterium agri</name>
    <dbReference type="NCBI Taxonomy" id="36811"/>
    <lineage>
        <taxon>Bacteria</taxon>
        <taxon>Bacillati</taxon>
        <taxon>Actinomycetota</taxon>
        <taxon>Actinomycetes</taxon>
        <taxon>Mycobacteriales</taxon>
        <taxon>Mycobacteriaceae</taxon>
        <taxon>Mycolicibacterium</taxon>
    </lineage>
</organism>
<gene>
    <name evidence="2" type="primary">lppJ_1</name>
    <name evidence="3" type="ORF">CQY20_28165</name>
    <name evidence="2" type="ORF">MAGR_01600</name>
</gene>
<keyword evidence="4" id="KW-1185">Reference proteome</keyword>
<dbReference type="AlphaFoldDB" id="A0A2A7MRI5"/>
<feature type="transmembrane region" description="Helical" evidence="1">
    <location>
        <begin position="12"/>
        <end position="36"/>
    </location>
</feature>
<proteinExistence type="predicted"/>
<protein>
    <submittedName>
        <fullName evidence="2">Putative lipoprotein LppJ</fullName>
    </submittedName>
</protein>
<dbReference type="RefSeq" id="WP_097943745.1">
    <property type="nucleotide sequence ID" value="NZ_BLKS01000001.1"/>
</dbReference>
<dbReference type="EMBL" id="PDCP01000085">
    <property type="protein sequence ID" value="PEG33931.1"/>
    <property type="molecule type" value="Genomic_DNA"/>
</dbReference>
<keyword evidence="1" id="KW-0472">Membrane</keyword>
<comment type="caution">
    <text evidence="3">The sequence shown here is derived from an EMBL/GenBank/DDBJ whole genome shotgun (WGS) entry which is preliminary data.</text>
</comment>
<reference evidence="2 5" key="2">
    <citation type="journal article" date="2019" name="Emerg. Microbes Infect.">
        <title>Comprehensive subspecies identification of 175 nontuberculous mycobacteria species based on 7547 genomic profiles.</title>
        <authorList>
            <person name="Matsumoto Y."/>
            <person name="Kinjo T."/>
            <person name="Motooka D."/>
            <person name="Nabeya D."/>
            <person name="Jung N."/>
            <person name="Uechi K."/>
            <person name="Horii T."/>
            <person name="Iida T."/>
            <person name="Fujita J."/>
            <person name="Nakamura S."/>
        </authorList>
    </citation>
    <scope>NUCLEOTIDE SEQUENCE [LARGE SCALE GENOMIC DNA]</scope>
    <source>
        <strain evidence="2 5">JCM 6377</strain>
    </source>
</reference>
<keyword evidence="1" id="KW-0812">Transmembrane</keyword>
<reference evidence="3 4" key="1">
    <citation type="submission" date="2017-10" db="EMBL/GenBank/DDBJ databases">
        <title>The new phylogeny of genus Mycobacterium.</title>
        <authorList>
            <person name="Tortoli E."/>
            <person name="Trovato A."/>
            <person name="Cirillo D.M."/>
        </authorList>
    </citation>
    <scope>NUCLEOTIDE SEQUENCE [LARGE SCALE GENOMIC DNA]</scope>
    <source>
        <strain evidence="3 4">CCUG37673</strain>
    </source>
</reference>
<dbReference type="Proteomes" id="UP000220914">
    <property type="component" value="Unassembled WGS sequence"/>
</dbReference>
<accession>A0A2A7MRI5</accession>